<dbReference type="PANTHER" id="PTHR10751">
    <property type="entry name" value="GUANYLATE BINDING PROTEIN"/>
    <property type="match status" value="1"/>
</dbReference>
<protein>
    <submittedName>
        <fullName evidence="8">Interferon-induced guanylate-binding protein 2</fullName>
    </submittedName>
</protein>
<dbReference type="SUPFAM" id="SSF52540">
    <property type="entry name" value="P-loop containing nucleoside triphosphate hydrolases"/>
    <property type="match status" value="1"/>
</dbReference>
<feature type="transmembrane region" description="Helical" evidence="3">
    <location>
        <begin position="119"/>
        <end position="144"/>
    </location>
</feature>
<feature type="transmembrane region" description="Helical" evidence="3">
    <location>
        <begin position="227"/>
        <end position="245"/>
    </location>
</feature>
<feature type="compositionally biased region" description="Basic residues" evidence="2">
    <location>
        <begin position="956"/>
        <end position="973"/>
    </location>
</feature>
<feature type="compositionally biased region" description="Basic and acidic residues" evidence="2">
    <location>
        <begin position="992"/>
        <end position="1029"/>
    </location>
</feature>
<dbReference type="InterPro" id="IPR027417">
    <property type="entry name" value="P-loop_NTPase"/>
</dbReference>
<dbReference type="Pfam" id="PF22725">
    <property type="entry name" value="GFO_IDH_MocA_C3"/>
    <property type="match status" value="1"/>
</dbReference>
<feature type="domain" description="GFO/IDH/MocA-like oxidoreductase" evidence="7">
    <location>
        <begin position="1966"/>
        <end position="2095"/>
    </location>
</feature>
<comment type="similarity">
    <text evidence="1">Belongs to the Gfo/Idh/MocA family.</text>
</comment>
<evidence type="ECO:0000256" key="1">
    <source>
        <dbReference type="ARBA" id="ARBA00010928"/>
    </source>
</evidence>
<feature type="compositionally biased region" description="Basic and acidic residues" evidence="2">
    <location>
        <begin position="933"/>
        <end position="945"/>
    </location>
</feature>
<dbReference type="OrthoDB" id="2135133at2759"/>
<dbReference type="Pfam" id="PF02263">
    <property type="entry name" value="GBP"/>
    <property type="match status" value="1"/>
</dbReference>
<dbReference type="Gene3D" id="3.40.50.720">
    <property type="entry name" value="NAD(P)-binding Rossmann-like Domain"/>
    <property type="match status" value="1"/>
</dbReference>
<feature type="region of interest" description="Disordered" evidence="2">
    <location>
        <begin position="856"/>
        <end position="881"/>
    </location>
</feature>
<accession>A0A1Q9DP73</accession>
<organism evidence="8 9">
    <name type="scientific">Symbiodinium microadriaticum</name>
    <name type="common">Dinoflagellate</name>
    <name type="synonym">Zooxanthella microadriatica</name>
    <dbReference type="NCBI Taxonomy" id="2951"/>
    <lineage>
        <taxon>Eukaryota</taxon>
        <taxon>Sar</taxon>
        <taxon>Alveolata</taxon>
        <taxon>Dinophyceae</taxon>
        <taxon>Suessiales</taxon>
        <taxon>Symbiodiniaceae</taxon>
        <taxon>Symbiodinium</taxon>
    </lineage>
</organism>
<evidence type="ECO:0000256" key="2">
    <source>
        <dbReference type="SAM" id="MobiDB-lite"/>
    </source>
</evidence>
<evidence type="ECO:0000256" key="4">
    <source>
        <dbReference type="SAM" id="SignalP"/>
    </source>
</evidence>
<evidence type="ECO:0000256" key="3">
    <source>
        <dbReference type="SAM" id="Phobius"/>
    </source>
</evidence>
<feature type="compositionally biased region" description="Basic and acidic residues" evidence="2">
    <location>
        <begin position="1538"/>
        <end position="1550"/>
    </location>
</feature>
<dbReference type="Proteomes" id="UP000186817">
    <property type="component" value="Unassembled WGS sequence"/>
</dbReference>
<feature type="transmembrane region" description="Helical" evidence="3">
    <location>
        <begin position="95"/>
        <end position="113"/>
    </location>
</feature>
<evidence type="ECO:0000313" key="9">
    <source>
        <dbReference type="Proteomes" id="UP000186817"/>
    </source>
</evidence>
<evidence type="ECO:0000259" key="6">
    <source>
        <dbReference type="Pfam" id="PF02263"/>
    </source>
</evidence>
<sequence>MFSFMLTVQILSWGMVIASAMRYTLSTSMEANEVIGLSMDNIWRSTQLFYMSAPLLLYSIIKGTQDYMRYQLYGEDISFWLGGDRGVTSTNLVKYWTLLLILGAVSVWIYYAIEGRKHTGVLSAVIIVTLIALDVLHPCTYLWVGRTKMTPEKSAKLKWGEALVTRGWWELMIGRLILNETVTGIMKWLGPAWFVCMPLLTLVMPYIGVNQAGLAWTFEDVKWCSEILKGILAGLCIALPVTFWFSCTRRIWCPSAYVYVYACPLSMAWFSWAGSWTEPDGDSSEAFKLGEVVEYYSASQGSWIPAKVVAVNAKGTYDLDCKPGVPRQKIRSYATARDSRLSASAASGVLEFEPGEVVEYFSASQSDWILAKVLSINPNGTYNLDCKPDVPPERVRAQRDNELVRSPLQKLQKPTRLRQASTIFNLCQVQALEPVELLRVQRAGSRWQYEVCSEGAQALEAFGEKRIAVVSVCGMRGTGKSYLLNALLDGMKNGPKFKLGSPGDGTAGLWLWSYQDPEEEHAPVMAFLDCEGFGNDSDRDAQMMSLCALLSSVLVLNAKGTLNDSVFSSLAQICRFAEHMEERGQEVSRPALLWVLRDFVLELRDAAGHTMSSDEYLEQALHAADARGAGKEEGLEGERGRHWAALDHFTTARLCEEIVERASQPEDWYLYWFLRCNKLSQELRQGVDATIEILQKLVYHSDTDQQAHALAAKDRSAAKKAEEQKAGLRECKAAEDKRQGWMLSSTKARKKLRVLALPTPAPMVASLTATRLGESADIASFGVIRLRLPAKSVGAQALLGYNEQHCHAAGSGARLAEAGFRVDESLSTLDKMIATLDFRPYPQWLIAAANVAMEDDGVPWSGEDPASSEDEAVESDQAETLSDGTTYLDWLSPFGFPASLMEAAETVAAGRKAEEDVVIQWDEQSGRSLGPQQDHERSKEKKDGFGHPSGPTLVGKTHKDKKSQKKKEKKAQKRDKVALQLQDKKAKKRDKDKKADKRDKDKGPVSDRDLQLVKTDEEQGLKPPPEAKQRSSQGREATDFLEAPIDLDLDDKPGCGVFAVIRRNEAILAGRATEARVRNDVARLQDDGHGVLDKDKACWMCSCPSSNEARVRNDVGSLQDDGHDVLDKDKASWMFSLNDTLRLASQTRGRLGTGFARLDRDLAINSLCTYDLRFLNRRARNSDKLLAELFIPNVVDAAAAGVVPQGEDREGVFWALRGQGCATQAETVKHNLWVRQNLLQFFNHRSCTTLVQPAGAENDPQKLKDMPYPSLCSEFRAGVEAMLAQLVAICHSHPKMVGGQSLGCASFAALLKHLVEAMNESKQLSVKGAWDAVQHTTCGGLADELRGIASQKLKLLKSGQALPDGTQLPMTDEALRAFFRNQRHELKDRWEEQAVGDEEVRKEYWQELKETLAREELQVRQQNGRLADQQLSQSLKLWQDWLDNSEGTIEEGEKISADLGKLLEHLPTTTVARAGRAAIEAAARRVAGARTAVVATVEQSAEAQRRALAWGEQAAKLEGNVRAELEATKAAIKKAADRWRQASQSKEAKTVELQGKAAEHEDGQQQLQSAQAELEEARARETELQVLNRSGQEKEQTLQQELEAARAMASKASAERLASQRCNEAAAEAAGRQNLQLQEELREAQVELQRAKEQLRAEREELKRERESHREKHQEKIQDLHMQLHAERKALTEAHDSNHTEHQQLLACVRQELEEERKQHSESKEGTRGQLLEHVRHIGTLEGKVAGLNTEADFLKGRIAELQDTLKESEAHMFKQSQGISSLRKDLEKAKAESGHARAEGEERQVSGQFGKSCKRRVAVALVGAGHFAKKAHLPSLILDNKDCFDLRAVWSKSESSAKDLSGLAAGHGHVIPPVPLWGDRGWSEILAGKLELELVDVVLPIAAQHSFVKSALSAGLAVVSEKPVAPDVSQAESLLEASRASKAFSNLSRWFVCENWRFEPAFRVAELAISSGSIGQILAFSASSVTYMPHDVPYMNLHSWRMQEGSNWLADVAVHLAAAMHLLLGDIDVEGVVMRRVRPDIRPFDTFATSLRAGSLQAIPGVWLFSLSAPRFTPSEISGLSDLDLRITGTNGTLSVSRAKVELRDMSGRLVQSTAGLAGPSVAYALREVANSVLDLHPSENTSPEASEAASLGVHRRTWPSRQQAVAKLKILIFSRCEQLKIDARYASGKELLSMFGDVHEPIVGSVPASDGGLWWLFGEMGTADIQCEVRSCLPEDTTQDPPICYKSLSRSHATVIRSYISMGCESRCQADPVLKRPPGAECYYDEDCEGPFARRGVRTDAVGRILDPELLQQGAIFVAQATEGEGNSRSCYAAVCPGGHSCSGLHGNECLSGFGCNLALETPRCIRDRAGVKNWPESDLRHIAAQEYSLATGSRSSSGRLCMTNYVDLRRQEIFALLEHSRRVLSWGVQECAELPEIELEDGKPRMSGSDPPGYCELSVSQAWRPAFKRFWEESAAYCHHNWSEDRCAAELKMEEVQRLAAERLTRCIDALASDLIEVLAEVRADAAAISADPTEVKSCARELLTTWVPTGVATAMGCLFEDMTLHVFHLSHLETGQLDNLQLRQDQHPLESRMLSPPAWARCSFQTSAAIALKVFVVASHIKFGNMCLPEAFVPQRWLTSSSKERRPDLIQNVFIRICWAICWGKSLV</sequence>
<dbReference type="InterPro" id="IPR055170">
    <property type="entry name" value="GFO_IDH_MocA-like_dom"/>
</dbReference>
<feature type="transmembrane region" description="Helical" evidence="3">
    <location>
        <begin position="188"/>
        <end position="207"/>
    </location>
</feature>
<feature type="compositionally biased region" description="Acidic residues" evidence="2">
    <location>
        <begin position="866"/>
        <end position="877"/>
    </location>
</feature>
<dbReference type="SUPFAM" id="SSF55347">
    <property type="entry name" value="Glyceraldehyde-3-phosphate dehydrogenase-like, C-terminal domain"/>
    <property type="match status" value="1"/>
</dbReference>
<dbReference type="Pfam" id="PF01408">
    <property type="entry name" value="GFO_IDH_MocA"/>
    <property type="match status" value="1"/>
</dbReference>
<dbReference type="InterPro" id="IPR000683">
    <property type="entry name" value="Gfo/Idh/MocA-like_OxRdtase_N"/>
</dbReference>
<dbReference type="Gene3D" id="3.30.360.10">
    <property type="entry name" value="Dihydrodipicolinate Reductase, domain 2"/>
    <property type="match status" value="1"/>
</dbReference>
<feature type="chain" id="PRO_5012954802" evidence="4">
    <location>
        <begin position="21"/>
        <end position="2672"/>
    </location>
</feature>
<feature type="compositionally biased region" description="Polar residues" evidence="2">
    <location>
        <begin position="922"/>
        <end position="931"/>
    </location>
</feature>
<keyword evidence="3" id="KW-0812">Transmembrane</keyword>
<feature type="domain" description="Guanylate-binding protein N-terminal" evidence="6">
    <location>
        <begin position="457"/>
        <end position="625"/>
    </location>
</feature>
<dbReference type="SUPFAM" id="SSF51735">
    <property type="entry name" value="NAD(P)-binding Rossmann-fold domains"/>
    <property type="match status" value="1"/>
</dbReference>
<dbReference type="Gene3D" id="3.40.50.300">
    <property type="entry name" value="P-loop containing nucleotide triphosphate hydrolases"/>
    <property type="match status" value="2"/>
</dbReference>
<feature type="transmembrane region" description="Helical" evidence="3">
    <location>
        <begin position="257"/>
        <end position="276"/>
    </location>
</feature>
<dbReference type="GO" id="GO:0003924">
    <property type="term" value="F:GTPase activity"/>
    <property type="evidence" value="ECO:0007669"/>
    <property type="project" value="InterPro"/>
</dbReference>
<comment type="caution">
    <text evidence="8">The sequence shown here is derived from an EMBL/GenBank/DDBJ whole genome shotgun (WGS) entry which is preliminary data.</text>
</comment>
<feature type="transmembrane region" description="Helical" evidence="3">
    <location>
        <begin position="42"/>
        <end position="61"/>
    </location>
</feature>
<evidence type="ECO:0000259" key="7">
    <source>
        <dbReference type="Pfam" id="PF22725"/>
    </source>
</evidence>
<keyword evidence="3" id="KW-0472">Membrane</keyword>
<name>A0A1Q9DP73_SYMMI</name>
<gene>
    <name evidence="8" type="primary">GBP2</name>
    <name evidence="8" type="ORF">AK812_SmicGene20727</name>
</gene>
<keyword evidence="9" id="KW-1185">Reference proteome</keyword>
<feature type="region of interest" description="Disordered" evidence="2">
    <location>
        <begin position="922"/>
        <end position="1036"/>
    </location>
</feature>
<dbReference type="InterPro" id="IPR015894">
    <property type="entry name" value="Guanylate-bd_N"/>
</dbReference>
<evidence type="ECO:0000259" key="5">
    <source>
        <dbReference type="Pfam" id="PF01408"/>
    </source>
</evidence>
<feature type="signal peptide" evidence="4">
    <location>
        <begin position="1"/>
        <end position="20"/>
    </location>
</feature>
<keyword evidence="3" id="KW-1133">Transmembrane helix</keyword>
<reference evidence="8 9" key="1">
    <citation type="submission" date="2016-02" db="EMBL/GenBank/DDBJ databases">
        <title>Genome analysis of coral dinoflagellate symbionts highlights evolutionary adaptations to a symbiotic lifestyle.</title>
        <authorList>
            <person name="Aranda M."/>
            <person name="Li Y."/>
            <person name="Liew Y.J."/>
            <person name="Baumgarten S."/>
            <person name="Simakov O."/>
            <person name="Wilson M."/>
            <person name="Piel J."/>
            <person name="Ashoor H."/>
            <person name="Bougouffa S."/>
            <person name="Bajic V.B."/>
            <person name="Ryu T."/>
            <person name="Ravasi T."/>
            <person name="Bayer T."/>
            <person name="Micklem G."/>
            <person name="Kim H."/>
            <person name="Bhak J."/>
            <person name="Lajeunesse T.C."/>
            <person name="Voolstra C.R."/>
        </authorList>
    </citation>
    <scope>NUCLEOTIDE SEQUENCE [LARGE SCALE GENOMIC DNA]</scope>
    <source>
        <strain evidence="8 9">CCMP2467</strain>
    </source>
</reference>
<evidence type="ECO:0000313" key="8">
    <source>
        <dbReference type="EMBL" id="OLP96967.1"/>
    </source>
</evidence>
<dbReference type="EMBL" id="LSRX01000449">
    <property type="protein sequence ID" value="OLP96967.1"/>
    <property type="molecule type" value="Genomic_DNA"/>
</dbReference>
<keyword evidence="4" id="KW-0732">Signal</keyword>
<proteinExistence type="inferred from homology"/>
<dbReference type="InterPro" id="IPR036291">
    <property type="entry name" value="NAD(P)-bd_dom_sf"/>
</dbReference>
<feature type="domain" description="Gfo/Idh/MocA-like oxidoreductase N-terminal" evidence="5">
    <location>
        <begin position="1819"/>
        <end position="1941"/>
    </location>
</feature>
<feature type="region of interest" description="Disordered" evidence="2">
    <location>
        <begin position="1538"/>
        <end position="1578"/>
    </location>
</feature>
<dbReference type="GO" id="GO:0005525">
    <property type="term" value="F:GTP binding"/>
    <property type="evidence" value="ECO:0007669"/>
    <property type="project" value="InterPro"/>
</dbReference>